<keyword evidence="1" id="KW-0665">Pyrimidine biosynthesis</keyword>
<dbReference type="GO" id="GO:0005737">
    <property type="term" value="C:cytoplasm"/>
    <property type="evidence" value="ECO:0007669"/>
    <property type="project" value="TreeGrafter"/>
</dbReference>
<dbReference type="GO" id="GO:0006221">
    <property type="term" value="P:pyrimidine nucleotide biosynthetic process"/>
    <property type="evidence" value="ECO:0007669"/>
    <property type="project" value="UniProtKB-KW"/>
</dbReference>
<dbReference type="Pfam" id="PF12890">
    <property type="entry name" value="DHOase"/>
    <property type="match status" value="1"/>
</dbReference>
<dbReference type="Gene3D" id="2.30.40.10">
    <property type="entry name" value="Urease, subunit C, domain 1"/>
    <property type="match status" value="1"/>
</dbReference>
<gene>
    <name evidence="3" type="ORF">SAMN06296241_1755</name>
</gene>
<accession>A0A285X730</accession>
<dbReference type="SUPFAM" id="SSF51556">
    <property type="entry name" value="Metallo-dependent hydrolases"/>
    <property type="match status" value="1"/>
</dbReference>
<dbReference type="InterPro" id="IPR004722">
    <property type="entry name" value="DHOase"/>
</dbReference>
<feature type="domain" description="Dihydroorotase catalytic" evidence="2">
    <location>
        <begin position="58"/>
        <end position="237"/>
    </location>
</feature>
<dbReference type="EMBL" id="OCMF01000002">
    <property type="protein sequence ID" value="SOC80209.1"/>
    <property type="molecule type" value="Genomic_DNA"/>
</dbReference>
<evidence type="ECO:0000256" key="1">
    <source>
        <dbReference type="ARBA" id="ARBA00022975"/>
    </source>
</evidence>
<dbReference type="InterPro" id="IPR050138">
    <property type="entry name" value="DHOase/Allantoinase_Hydrolase"/>
</dbReference>
<dbReference type="Gene3D" id="3.20.20.140">
    <property type="entry name" value="Metal-dependent hydrolases"/>
    <property type="match status" value="1"/>
</dbReference>
<organism evidence="3 4">
    <name type="scientific">Salinimicrobium sediminis</name>
    <dbReference type="NCBI Taxonomy" id="1343891"/>
    <lineage>
        <taxon>Bacteria</taxon>
        <taxon>Pseudomonadati</taxon>
        <taxon>Bacteroidota</taxon>
        <taxon>Flavobacteriia</taxon>
        <taxon>Flavobacteriales</taxon>
        <taxon>Flavobacteriaceae</taxon>
        <taxon>Salinimicrobium</taxon>
    </lineage>
</organism>
<keyword evidence="4" id="KW-1185">Reference proteome</keyword>
<dbReference type="OrthoDB" id="9765462at2"/>
<name>A0A285X730_9FLAO</name>
<evidence type="ECO:0000259" key="2">
    <source>
        <dbReference type="Pfam" id="PF12890"/>
    </source>
</evidence>
<evidence type="ECO:0000313" key="3">
    <source>
        <dbReference type="EMBL" id="SOC80209.1"/>
    </source>
</evidence>
<dbReference type="InterPro" id="IPR024403">
    <property type="entry name" value="DHOase_cat"/>
</dbReference>
<dbReference type="GO" id="GO:0004151">
    <property type="term" value="F:dihydroorotase activity"/>
    <property type="evidence" value="ECO:0007669"/>
    <property type="project" value="InterPro"/>
</dbReference>
<protein>
    <submittedName>
        <fullName evidence="3">Dihydroorotase</fullName>
    </submittedName>
</protein>
<evidence type="ECO:0000313" key="4">
    <source>
        <dbReference type="Proteomes" id="UP000219193"/>
    </source>
</evidence>
<dbReference type="InterPro" id="IPR011059">
    <property type="entry name" value="Metal-dep_hydrolase_composite"/>
</dbReference>
<proteinExistence type="predicted"/>
<dbReference type="Proteomes" id="UP000219193">
    <property type="component" value="Unassembled WGS sequence"/>
</dbReference>
<dbReference type="InterPro" id="IPR032466">
    <property type="entry name" value="Metal_Hydrolase"/>
</dbReference>
<dbReference type="CDD" id="cd01317">
    <property type="entry name" value="DHOase_IIa"/>
    <property type="match status" value="1"/>
</dbReference>
<dbReference type="PANTHER" id="PTHR43668:SF2">
    <property type="entry name" value="ALLANTOINASE"/>
    <property type="match status" value="1"/>
</dbReference>
<dbReference type="GO" id="GO:0006145">
    <property type="term" value="P:purine nucleobase catabolic process"/>
    <property type="evidence" value="ECO:0007669"/>
    <property type="project" value="TreeGrafter"/>
</dbReference>
<dbReference type="SUPFAM" id="SSF51338">
    <property type="entry name" value="Composite domain of metallo-dependent hydrolases"/>
    <property type="match status" value="1"/>
</dbReference>
<sequence length="422" mass="46458">MKILVRSAKIIDNESPYNNKVMDILVESGIIKEIAPSIKSRKPDLEINFKNLHVSQGWFDSSVSFGEPGYEERETLENGLKTAGQSGFTAIALNPGNDPVTDNKGAVTFLLNKASKQPVSLFPIGALTRKSEGKDMAELYDMQQAGAIAFGDFKRSVANPNMLKIALQYAQNFDGLVMSFPQENKIAGNGQVNEHEPSTLLGLKGIPALAEELQITRDLYILEYTGGKLHIPTISTAKSVEIIREAKERGLDVTCSVAIHNLFFTDEQLKNFDTNAKVLPPLRTKTDVKALIAGVRDETIDMVTTDHTPIDVEHKKVEFDNAFFGTLGLESALGALLQIFSVKTAIRVLTAGKARFNVAEQVIDEGSPANFSFFDPDEEYTFQKEHIFSTSKNSLFLEKQLKGKVYGVLVGEDFLSSEATEK</sequence>
<dbReference type="PANTHER" id="PTHR43668">
    <property type="entry name" value="ALLANTOINASE"/>
    <property type="match status" value="1"/>
</dbReference>
<dbReference type="RefSeq" id="WP_097056002.1">
    <property type="nucleotide sequence ID" value="NZ_OCMF01000002.1"/>
</dbReference>
<dbReference type="GO" id="GO:0004038">
    <property type="term" value="F:allantoinase activity"/>
    <property type="evidence" value="ECO:0007669"/>
    <property type="project" value="TreeGrafter"/>
</dbReference>
<dbReference type="GO" id="GO:0046872">
    <property type="term" value="F:metal ion binding"/>
    <property type="evidence" value="ECO:0007669"/>
    <property type="project" value="InterPro"/>
</dbReference>
<dbReference type="AlphaFoldDB" id="A0A285X730"/>
<reference evidence="4" key="1">
    <citation type="submission" date="2017-09" db="EMBL/GenBank/DDBJ databases">
        <authorList>
            <person name="Varghese N."/>
            <person name="Submissions S."/>
        </authorList>
    </citation>
    <scope>NUCLEOTIDE SEQUENCE [LARGE SCALE GENOMIC DNA]</scope>
    <source>
        <strain evidence="4">CGMCC 1.12641</strain>
    </source>
</reference>